<feature type="transmembrane region" description="Helical" evidence="1">
    <location>
        <begin position="138"/>
        <end position="159"/>
    </location>
</feature>
<dbReference type="AlphaFoldDB" id="A0A9E2NTK8"/>
<protein>
    <submittedName>
        <fullName evidence="2">Uncharacterized protein</fullName>
    </submittedName>
</protein>
<keyword evidence="1" id="KW-0812">Transmembrane</keyword>
<feature type="transmembrane region" description="Helical" evidence="1">
    <location>
        <begin position="107"/>
        <end position="126"/>
    </location>
</feature>
<gene>
    <name evidence="2" type="ORF">H9806_04315</name>
</gene>
<feature type="transmembrane region" description="Helical" evidence="1">
    <location>
        <begin position="50"/>
        <end position="67"/>
    </location>
</feature>
<dbReference type="Proteomes" id="UP000823844">
    <property type="component" value="Unassembled WGS sequence"/>
</dbReference>
<evidence type="ECO:0000313" key="3">
    <source>
        <dbReference type="Proteomes" id="UP000823844"/>
    </source>
</evidence>
<proteinExistence type="predicted"/>
<evidence type="ECO:0000313" key="2">
    <source>
        <dbReference type="EMBL" id="MBU3828348.1"/>
    </source>
</evidence>
<organism evidence="2 3">
    <name type="scientific">Candidatus Lactobacillus pullistercoris</name>
    <dbReference type="NCBI Taxonomy" id="2838636"/>
    <lineage>
        <taxon>Bacteria</taxon>
        <taxon>Bacillati</taxon>
        <taxon>Bacillota</taxon>
        <taxon>Bacilli</taxon>
        <taxon>Lactobacillales</taxon>
        <taxon>Lactobacillaceae</taxon>
        <taxon>Lactobacillus</taxon>
    </lineage>
</organism>
<feature type="transmembrane region" description="Helical" evidence="1">
    <location>
        <begin position="74"/>
        <end position="95"/>
    </location>
</feature>
<dbReference type="EMBL" id="JAHLFT010000059">
    <property type="protein sequence ID" value="MBU3828348.1"/>
    <property type="molecule type" value="Genomic_DNA"/>
</dbReference>
<keyword evidence="1" id="KW-0472">Membrane</keyword>
<reference evidence="2" key="1">
    <citation type="journal article" date="2021" name="PeerJ">
        <title>Extensive microbial diversity within the chicken gut microbiome revealed by metagenomics and culture.</title>
        <authorList>
            <person name="Gilroy R."/>
            <person name="Ravi A."/>
            <person name="Getino M."/>
            <person name="Pursley I."/>
            <person name="Horton D.L."/>
            <person name="Alikhan N.F."/>
            <person name="Baker D."/>
            <person name="Gharbi K."/>
            <person name="Hall N."/>
            <person name="Watson M."/>
            <person name="Adriaenssens E.M."/>
            <person name="Foster-Nyarko E."/>
            <person name="Jarju S."/>
            <person name="Secka A."/>
            <person name="Antonio M."/>
            <person name="Oren A."/>
            <person name="Chaudhuri R.R."/>
            <person name="La Ragione R."/>
            <person name="Hildebrand F."/>
            <person name="Pallen M.J."/>
        </authorList>
    </citation>
    <scope>NUCLEOTIDE SEQUENCE</scope>
    <source>
        <strain evidence="2">F6-686</strain>
    </source>
</reference>
<sequence length="262" mass="30012">MEFTRKRNLVYQIIVTILSLISCGDLFFVLTKEIAQDSLIKGPHMSYIPLIIYASAFLVSAIISWFNRNRIMKVIQYILLVVLLFFTISSGLTAYPAELFIVENHAFYGFSAVLLPMTVILSFINLNLDSFVNNRNKALLFLLKFITTLFAVGVGFYLFLIISVAGNTFLMMTPTARNWALFGMFVWILINLIYAILIWFPLYRSWWAWLCSVILIIEITVPVLYAYQEELWQGIIATLVVIALIGAMTYLNNKLVKEVKAN</sequence>
<feature type="transmembrane region" description="Helical" evidence="1">
    <location>
        <begin position="231"/>
        <end position="251"/>
    </location>
</feature>
<reference evidence="2" key="2">
    <citation type="submission" date="2021-04" db="EMBL/GenBank/DDBJ databases">
        <authorList>
            <person name="Gilroy R."/>
        </authorList>
    </citation>
    <scope>NUCLEOTIDE SEQUENCE</scope>
    <source>
        <strain evidence="2">F6-686</strain>
    </source>
</reference>
<name>A0A9E2NTK8_9LACO</name>
<feature type="transmembrane region" description="Helical" evidence="1">
    <location>
        <begin position="9"/>
        <end position="30"/>
    </location>
</feature>
<comment type="caution">
    <text evidence="2">The sequence shown here is derived from an EMBL/GenBank/DDBJ whole genome shotgun (WGS) entry which is preliminary data.</text>
</comment>
<keyword evidence="1" id="KW-1133">Transmembrane helix</keyword>
<feature type="transmembrane region" description="Helical" evidence="1">
    <location>
        <begin position="179"/>
        <end position="200"/>
    </location>
</feature>
<dbReference type="PROSITE" id="PS51257">
    <property type="entry name" value="PROKAR_LIPOPROTEIN"/>
    <property type="match status" value="1"/>
</dbReference>
<evidence type="ECO:0000256" key="1">
    <source>
        <dbReference type="SAM" id="Phobius"/>
    </source>
</evidence>
<accession>A0A9E2NTK8</accession>
<feature type="transmembrane region" description="Helical" evidence="1">
    <location>
        <begin position="207"/>
        <end position="225"/>
    </location>
</feature>